<dbReference type="EMBL" id="KN833010">
    <property type="protein sequence ID" value="KIM79321.1"/>
    <property type="molecule type" value="Genomic_DNA"/>
</dbReference>
<organism evidence="1 2">
    <name type="scientific">Piloderma croceum (strain F 1598)</name>
    <dbReference type="NCBI Taxonomy" id="765440"/>
    <lineage>
        <taxon>Eukaryota</taxon>
        <taxon>Fungi</taxon>
        <taxon>Dikarya</taxon>
        <taxon>Basidiomycota</taxon>
        <taxon>Agaricomycotina</taxon>
        <taxon>Agaricomycetes</taxon>
        <taxon>Agaricomycetidae</taxon>
        <taxon>Atheliales</taxon>
        <taxon>Atheliaceae</taxon>
        <taxon>Piloderma</taxon>
    </lineage>
</organism>
<dbReference type="AlphaFoldDB" id="A0A0C3FHQ2"/>
<gene>
    <name evidence="1" type="ORF">PILCRDRAFT_564242</name>
</gene>
<accession>A0A0C3FHQ2</accession>
<dbReference type="InParanoid" id="A0A0C3FHQ2"/>
<keyword evidence="2" id="KW-1185">Reference proteome</keyword>
<evidence type="ECO:0000313" key="2">
    <source>
        <dbReference type="Proteomes" id="UP000054166"/>
    </source>
</evidence>
<evidence type="ECO:0000313" key="1">
    <source>
        <dbReference type="EMBL" id="KIM79321.1"/>
    </source>
</evidence>
<dbReference type="Proteomes" id="UP000054166">
    <property type="component" value="Unassembled WGS sequence"/>
</dbReference>
<reference evidence="2" key="2">
    <citation type="submission" date="2015-01" db="EMBL/GenBank/DDBJ databases">
        <title>Evolutionary Origins and Diversification of the Mycorrhizal Mutualists.</title>
        <authorList>
            <consortium name="DOE Joint Genome Institute"/>
            <consortium name="Mycorrhizal Genomics Consortium"/>
            <person name="Kohler A."/>
            <person name="Kuo A."/>
            <person name="Nagy L.G."/>
            <person name="Floudas D."/>
            <person name="Copeland A."/>
            <person name="Barry K.W."/>
            <person name="Cichocki N."/>
            <person name="Veneault-Fourrey C."/>
            <person name="LaButti K."/>
            <person name="Lindquist E.A."/>
            <person name="Lipzen A."/>
            <person name="Lundell T."/>
            <person name="Morin E."/>
            <person name="Murat C."/>
            <person name="Riley R."/>
            <person name="Ohm R."/>
            <person name="Sun H."/>
            <person name="Tunlid A."/>
            <person name="Henrissat B."/>
            <person name="Grigoriev I.V."/>
            <person name="Hibbett D.S."/>
            <person name="Martin F."/>
        </authorList>
    </citation>
    <scope>NUCLEOTIDE SEQUENCE [LARGE SCALE GENOMIC DNA]</scope>
    <source>
        <strain evidence="2">F 1598</strain>
    </source>
</reference>
<protein>
    <submittedName>
        <fullName evidence="1">Uncharacterized protein</fullName>
    </submittedName>
</protein>
<reference evidence="1 2" key="1">
    <citation type="submission" date="2014-04" db="EMBL/GenBank/DDBJ databases">
        <authorList>
            <consortium name="DOE Joint Genome Institute"/>
            <person name="Kuo A."/>
            <person name="Tarkka M."/>
            <person name="Buscot F."/>
            <person name="Kohler A."/>
            <person name="Nagy L.G."/>
            <person name="Floudas D."/>
            <person name="Copeland A."/>
            <person name="Barry K.W."/>
            <person name="Cichocki N."/>
            <person name="Veneault-Fourrey C."/>
            <person name="LaButti K."/>
            <person name="Lindquist E.A."/>
            <person name="Lipzen A."/>
            <person name="Lundell T."/>
            <person name="Morin E."/>
            <person name="Murat C."/>
            <person name="Sun H."/>
            <person name="Tunlid A."/>
            <person name="Henrissat B."/>
            <person name="Grigoriev I.V."/>
            <person name="Hibbett D.S."/>
            <person name="Martin F."/>
            <person name="Nordberg H.P."/>
            <person name="Cantor M.N."/>
            <person name="Hua S.X."/>
        </authorList>
    </citation>
    <scope>NUCLEOTIDE SEQUENCE [LARGE SCALE GENOMIC DNA]</scope>
    <source>
        <strain evidence="1 2">F 1598</strain>
    </source>
</reference>
<sequence length="97" mass="11134">MVKRFFWPHHRMYKASTSGSQDSILGHMNSEALGSNAFFQLSSDCHTHHSVTGRQLELRLCFSIYIHWSALHISIAMNAPRSQEFRCIMIHGSSRLT</sequence>
<dbReference type="HOGENOM" id="CLU_2347481_0_0_1"/>
<proteinExistence type="predicted"/>
<name>A0A0C3FHQ2_PILCF</name>